<keyword evidence="3" id="KW-0238">DNA-binding</keyword>
<dbReference type="GO" id="GO:0046983">
    <property type="term" value="F:protein dimerization activity"/>
    <property type="evidence" value="ECO:0007669"/>
    <property type="project" value="InterPro"/>
</dbReference>
<evidence type="ECO:0000259" key="7">
    <source>
        <dbReference type="PROSITE" id="PS50888"/>
    </source>
</evidence>
<dbReference type="InterPro" id="IPR052207">
    <property type="entry name" value="Max-like/E-box_TFs"/>
</dbReference>
<dbReference type="InterPro" id="IPR057072">
    <property type="entry name" value="bHLH_INO4"/>
</dbReference>
<dbReference type="STRING" id="56484.A0A1Y2EZH6"/>
<protein>
    <recommendedName>
        <fullName evidence="7">BHLH domain-containing protein</fullName>
    </recommendedName>
</protein>
<dbReference type="PROSITE" id="PS50888">
    <property type="entry name" value="BHLH"/>
    <property type="match status" value="1"/>
</dbReference>
<accession>A0A1Y2EZH6</accession>
<evidence type="ECO:0000256" key="6">
    <source>
        <dbReference type="SAM" id="MobiDB-lite"/>
    </source>
</evidence>
<keyword evidence="5" id="KW-0539">Nucleus</keyword>
<sequence>MATAGNGTSRPGDANTAKSASPTKPTTATASMAQDLLSPLEKKANHIQSEQKRRQAIRAGFDQLCVLVPSLEPSQSKSEALVLGKVSEYIQALESENEALENSIRGRGGRVPVQAVEIGQASEVDG</sequence>
<dbReference type="SUPFAM" id="SSF47459">
    <property type="entry name" value="HLH, helix-loop-helix DNA-binding domain"/>
    <property type="match status" value="1"/>
</dbReference>
<dbReference type="AlphaFoldDB" id="A0A1Y2EZH6"/>
<dbReference type="OMA" id="FIHMKLQ"/>
<dbReference type="Proteomes" id="UP000193685">
    <property type="component" value="Unassembled WGS sequence"/>
</dbReference>
<evidence type="ECO:0000256" key="1">
    <source>
        <dbReference type="ARBA" id="ARBA00004123"/>
    </source>
</evidence>
<keyword evidence="2" id="KW-0805">Transcription regulation</keyword>
<dbReference type="Gene3D" id="4.10.280.10">
    <property type="entry name" value="Helix-loop-helix DNA-binding domain"/>
    <property type="match status" value="1"/>
</dbReference>
<dbReference type="GO" id="GO:0000981">
    <property type="term" value="F:DNA-binding transcription factor activity, RNA polymerase II-specific"/>
    <property type="evidence" value="ECO:0007669"/>
    <property type="project" value="TreeGrafter"/>
</dbReference>
<dbReference type="InterPro" id="IPR036638">
    <property type="entry name" value="HLH_DNA-bd_sf"/>
</dbReference>
<dbReference type="PANTHER" id="PTHR15741:SF27">
    <property type="entry name" value="TRANSCRIPTION FACTOR AP-4"/>
    <property type="match status" value="1"/>
</dbReference>
<dbReference type="OrthoDB" id="5778525at2759"/>
<evidence type="ECO:0000256" key="2">
    <source>
        <dbReference type="ARBA" id="ARBA00023015"/>
    </source>
</evidence>
<dbReference type="EMBL" id="MCFI01000021">
    <property type="protein sequence ID" value="ORY76983.1"/>
    <property type="molecule type" value="Genomic_DNA"/>
</dbReference>
<reference evidence="8 9" key="1">
    <citation type="submission" date="2016-07" db="EMBL/GenBank/DDBJ databases">
        <title>Pervasive Adenine N6-methylation of Active Genes in Fungi.</title>
        <authorList>
            <consortium name="DOE Joint Genome Institute"/>
            <person name="Mondo S.J."/>
            <person name="Dannebaum R.O."/>
            <person name="Kuo R.C."/>
            <person name="Labutti K."/>
            <person name="Haridas S."/>
            <person name="Kuo A."/>
            <person name="Salamov A."/>
            <person name="Ahrendt S.R."/>
            <person name="Lipzen A."/>
            <person name="Sullivan W."/>
            <person name="Andreopoulos W.B."/>
            <person name="Clum A."/>
            <person name="Lindquist E."/>
            <person name="Daum C."/>
            <person name="Ramamoorthy G.K."/>
            <person name="Gryganskyi A."/>
            <person name="Culley D."/>
            <person name="Magnuson J.K."/>
            <person name="James T.Y."/>
            <person name="O'Malley M.A."/>
            <person name="Stajich J.E."/>
            <person name="Spatafora J.W."/>
            <person name="Visel A."/>
            <person name="Grigoriev I.V."/>
        </authorList>
    </citation>
    <scope>NUCLEOTIDE SEQUENCE [LARGE SCALE GENOMIC DNA]</scope>
    <source>
        <strain evidence="8 9">12-1054</strain>
    </source>
</reference>
<feature type="region of interest" description="Disordered" evidence="6">
    <location>
        <begin position="1"/>
        <end position="33"/>
    </location>
</feature>
<proteinExistence type="predicted"/>
<evidence type="ECO:0000256" key="4">
    <source>
        <dbReference type="ARBA" id="ARBA00023163"/>
    </source>
</evidence>
<keyword evidence="9" id="KW-1185">Reference proteome</keyword>
<dbReference type="PANTHER" id="PTHR15741">
    <property type="entry name" value="BASIC HELIX-LOOP-HELIX ZIP TRANSCRIPTION FACTOR"/>
    <property type="match status" value="1"/>
</dbReference>
<comment type="caution">
    <text evidence="8">The sequence shown here is derived from an EMBL/GenBank/DDBJ whole genome shotgun (WGS) entry which is preliminary data.</text>
</comment>
<dbReference type="GO" id="GO:0000978">
    <property type="term" value="F:RNA polymerase II cis-regulatory region sequence-specific DNA binding"/>
    <property type="evidence" value="ECO:0007669"/>
    <property type="project" value="TreeGrafter"/>
</dbReference>
<dbReference type="GO" id="GO:0005634">
    <property type="term" value="C:nucleus"/>
    <property type="evidence" value="ECO:0007669"/>
    <property type="project" value="UniProtKB-SubCell"/>
</dbReference>
<keyword evidence="4" id="KW-0804">Transcription</keyword>
<gene>
    <name evidence="8" type="ORF">BCR37DRAFT_382970</name>
</gene>
<dbReference type="SMART" id="SM00353">
    <property type="entry name" value="HLH"/>
    <property type="match status" value="1"/>
</dbReference>
<evidence type="ECO:0000256" key="5">
    <source>
        <dbReference type="ARBA" id="ARBA00023242"/>
    </source>
</evidence>
<evidence type="ECO:0000313" key="8">
    <source>
        <dbReference type="EMBL" id="ORY76983.1"/>
    </source>
</evidence>
<feature type="compositionally biased region" description="Low complexity" evidence="6">
    <location>
        <begin position="16"/>
        <end position="31"/>
    </location>
</feature>
<dbReference type="RefSeq" id="XP_040722823.1">
    <property type="nucleotide sequence ID" value="XM_040869979.1"/>
</dbReference>
<evidence type="ECO:0000313" key="9">
    <source>
        <dbReference type="Proteomes" id="UP000193685"/>
    </source>
</evidence>
<dbReference type="InterPro" id="IPR011598">
    <property type="entry name" value="bHLH_dom"/>
</dbReference>
<comment type="subcellular location">
    <subcellularLocation>
        <location evidence="1">Nucleus</location>
    </subcellularLocation>
</comment>
<evidence type="ECO:0000256" key="3">
    <source>
        <dbReference type="ARBA" id="ARBA00023125"/>
    </source>
</evidence>
<feature type="domain" description="BHLH" evidence="7">
    <location>
        <begin position="41"/>
        <end position="93"/>
    </location>
</feature>
<dbReference type="Pfam" id="PF23181">
    <property type="entry name" value="bHLH_INO4"/>
    <property type="match status" value="1"/>
</dbReference>
<name>A0A1Y2EZH6_PROLT</name>
<dbReference type="GeneID" id="63786578"/>
<organism evidence="8 9">
    <name type="scientific">Protomyces lactucae-debilis</name>
    <dbReference type="NCBI Taxonomy" id="2754530"/>
    <lineage>
        <taxon>Eukaryota</taxon>
        <taxon>Fungi</taxon>
        <taxon>Dikarya</taxon>
        <taxon>Ascomycota</taxon>
        <taxon>Taphrinomycotina</taxon>
        <taxon>Taphrinomycetes</taxon>
        <taxon>Taphrinales</taxon>
        <taxon>Protomycetaceae</taxon>
        <taxon>Protomyces</taxon>
    </lineage>
</organism>